<dbReference type="SUPFAM" id="SSF48452">
    <property type="entry name" value="TPR-like"/>
    <property type="match status" value="1"/>
</dbReference>
<dbReference type="EMBL" id="JACHVC010000007">
    <property type="protein sequence ID" value="MBC2605901.1"/>
    <property type="molecule type" value="Genomic_DNA"/>
</dbReference>
<dbReference type="Gene3D" id="1.25.40.10">
    <property type="entry name" value="Tetratricopeptide repeat domain"/>
    <property type="match status" value="1"/>
</dbReference>
<keyword evidence="2" id="KW-1185">Reference proteome</keyword>
<organism evidence="1 2">
    <name type="scientific">Pelagicoccus albus</name>
    <dbReference type="NCBI Taxonomy" id="415222"/>
    <lineage>
        <taxon>Bacteria</taxon>
        <taxon>Pseudomonadati</taxon>
        <taxon>Verrucomicrobiota</taxon>
        <taxon>Opitutia</taxon>
        <taxon>Puniceicoccales</taxon>
        <taxon>Pelagicoccaceae</taxon>
        <taxon>Pelagicoccus</taxon>
    </lineage>
</organism>
<proteinExistence type="predicted"/>
<gene>
    <name evidence="1" type="ORF">H5P27_07580</name>
</gene>
<comment type="caution">
    <text evidence="1">The sequence shown here is derived from an EMBL/GenBank/DDBJ whole genome shotgun (WGS) entry which is preliminary data.</text>
</comment>
<protein>
    <submittedName>
        <fullName evidence="1">Tetratricopeptide repeat protein</fullName>
    </submittedName>
</protein>
<dbReference type="Proteomes" id="UP000526501">
    <property type="component" value="Unassembled WGS sequence"/>
</dbReference>
<evidence type="ECO:0000313" key="1">
    <source>
        <dbReference type="EMBL" id="MBC2605901.1"/>
    </source>
</evidence>
<dbReference type="RefSeq" id="WP_185659789.1">
    <property type="nucleotide sequence ID" value="NZ_CAWPOO010000007.1"/>
</dbReference>
<name>A0A7X1E855_9BACT</name>
<reference evidence="1 2" key="1">
    <citation type="submission" date="2020-07" db="EMBL/GenBank/DDBJ databases">
        <authorList>
            <person name="Feng X."/>
        </authorList>
    </citation>
    <scope>NUCLEOTIDE SEQUENCE [LARGE SCALE GENOMIC DNA]</scope>
    <source>
        <strain evidence="1 2">JCM23202</strain>
    </source>
</reference>
<accession>A0A7X1E855</accession>
<evidence type="ECO:0000313" key="2">
    <source>
        <dbReference type="Proteomes" id="UP000526501"/>
    </source>
</evidence>
<dbReference type="AlphaFoldDB" id="A0A7X1E855"/>
<sequence length="447" mass="49618">MDKPENQPPANEAPDALEPARKAIAQADAIARKDRTAFAEAVKGFEEAITLLNAPEIEESDSKQHLLGWAEMGKANALSNSDTKDGIEKAIAGYQVAIKHFEQIKDKRESHKADIAAVWGNIGHTQSRVPNKETMEQATDCFRQSITLLEQLPWKETPRFQHQLAATWLNLGNVYARLSNPQKPAQRTIDAYEKALEVIEGMPAEEAPVGALIAGIRASLGRSLMWSAEKSHLDLAIASFDETIRVIAAIKEKNDPRLAIEMGSAHANRANLFSRLKPTPETVQETIKSSEFALKIAEPNEKTHLVAAEISLSARRSFCHAFGMLIGNQKPEAQQEIHDKASDLLEDGLSLVKFWEQKGAQGLRQSAQHLFHLGCAFYCTQQPHFLPEFVRDNLNMESPDQVMRQSAEKTVEEAVARIEKSDSPKPEVIESLKSVLEELKKTAEPTQ</sequence>
<dbReference type="InterPro" id="IPR011990">
    <property type="entry name" value="TPR-like_helical_dom_sf"/>
</dbReference>